<reference evidence="16 17" key="1">
    <citation type="submission" date="2016-11" db="EMBL/GenBank/DDBJ databases">
        <authorList>
            <person name="Jaros S."/>
            <person name="Januszkiewicz K."/>
            <person name="Wedrychowicz H."/>
        </authorList>
    </citation>
    <scope>NUCLEOTIDE SEQUENCE [LARGE SCALE GENOMIC DNA]</scope>
    <source>
        <strain evidence="16 17">DSM 8605</strain>
    </source>
</reference>
<evidence type="ECO:0000256" key="6">
    <source>
        <dbReference type="ARBA" id="ARBA00022695"/>
    </source>
</evidence>
<evidence type="ECO:0000256" key="9">
    <source>
        <dbReference type="ARBA" id="ARBA00022827"/>
    </source>
</evidence>
<dbReference type="PANTHER" id="PTHR22749:SF6">
    <property type="entry name" value="RIBOFLAVIN KINASE"/>
    <property type="match status" value="1"/>
</dbReference>
<comment type="similarity">
    <text evidence="14">Belongs to the ribF family.</text>
</comment>
<comment type="pathway">
    <text evidence="1 14">Cofactor biosynthesis; FAD biosynthesis; FAD from FMN: step 1/1.</text>
</comment>
<keyword evidence="7 14" id="KW-0547">Nucleotide-binding</keyword>
<accession>A0A1M5QWP2</accession>
<dbReference type="Pfam" id="PF06574">
    <property type="entry name" value="FAD_syn"/>
    <property type="match status" value="1"/>
</dbReference>
<dbReference type="RefSeq" id="WP_073336340.1">
    <property type="nucleotide sequence ID" value="NZ_FQXM01000002.1"/>
</dbReference>
<keyword evidence="4 14" id="KW-0288">FMN</keyword>
<dbReference type="PANTHER" id="PTHR22749">
    <property type="entry name" value="RIBOFLAVIN KINASE/FMN ADENYLYLTRANSFERASE"/>
    <property type="match status" value="1"/>
</dbReference>
<dbReference type="NCBIfam" id="NF004162">
    <property type="entry name" value="PRK05627.1-5"/>
    <property type="match status" value="1"/>
</dbReference>
<keyword evidence="6 14" id="KW-0548">Nucleotidyltransferase</keyword>
<dbReference type="EC" id="2.7.1.26" evidence="14"/>
<keyword evidence="9 14" id="KW-0274">FAD</keyword>
<dbReference type="FunFam" id="3.40.50.620:FF:000021">
    <property type="entry name" value="Riboflavin biosynthesis protein"/>
    <property type="match status" value="1"/>
</dbReference>
<evidence type="ECO:0000256" key="1">
    <source>
        <dbReference type="ARBA" id="ARBA00004726"/>
    </source>
</evidence>
<keyword evidence="10 14" id="KW-0067">ATP-binding</keyword>
<dbReference type="InterPro" id="IPR015864">
    <property type="entry name" value="FAD_synthase"/>
</dbReference>
<evidence type="ECO:0000256" key="7">
    <source>
        <dbReference type="ARBA" id="ARBA00022741"/>
    </source>
</evidence>
<dbReference type="UniPathway" id="UPA00277">
    <property type="reaction ID" value="UER00407"/>
</dbReference>
<evidence type="ECO:0000256" key="12">
    <source>
        <dbReference type="ARBA" id="ARBA00047880"/>
    </source>
</evidence>
<dbReference type="InterPro" id="IPR002606">
    <property type="entry name" value="Riboflavin_kinase_bac"/>
</dbReference>
<dbReference type="UniPathway" id="UPA00276">
    <property type="reaction ID" value="UER00406"/>
</dbReference>
<dbReference type="Gene3D" id="3.40.50.620">
    <property type="entry name" value="HUPs"/>
    <property type="match status" value="1"/>
</dbReference>
<gene>
    <name evidence="16" type="ORF">SAMN02745207_00344</name>
</gene>
<dbReference type="GO" id="GO:0009398">
    <property type="term" value="P:FMN biosynthetic process"/>
    <property type="evidence" value="ECO:0007669"/>
    <property type="project" value="UniProtKB-UniRule"/>
</dbReference>
<evidence type="ECO:0000256" key="10">
    <source>
        <dbReference type="ARBA" id="ARBA00022840"/>
    </source>
</evidence>
<dbReference type="InterPro" id="IPR023465">
    <property type="entry name" value="Riboflavin_kinase_dom_sf"/>
</dbReference>
<dbReference type="SMART" id="SM00904">
    <property type="entry name" value="Flavokinase"/>
    <property type="match status" value="1"/>
</dbReference>
<comment type="catalytic activity">
    <reaction evidence="12 14">
        <text>riboflavin + ATP = FMN + ADP + H(+)</text>
        <dbReference type="Rhea" id="RHEA:14357"/>
        <dbReference type="ChEBI" id="CHEBI:15378"/>
        <dbReference type="ChEBI" id="CHEBI:30616"/>
        <dbReference type="ChEBI" id="CHEBI:57986"/>
        <dbReference type="ChEBI" id="CHEBI:58210"/>
        <dbReference type="ChEBI" id="CHEBI:456216"/>
        <dbReference type="EC" id="2.7.1.26"/>
    </reaction>
</comment>
<sequence length="311" mass="35815">MVILNNNFEERIKDNTVVALGNFDGIHLGHMELIKKAIELSKELKVKSMVYTFENHPLSVINKEMTPKLILSNESKNTILESLGIDIVNYAEFNNKIMNLPPEVFIEKLKYHFNIKGLVVGFNFRFGYKNLGDVNLLTDICKKEGIKLKVVDSISLENQVVSSSIIRNLISEGLLIKANQMLNYVFFLPGVVVHGNQIGRTINFPTINLDYHRNLLIPKGGVYFTAVRVNNKIYKGITNIGYNPTVLNKKFSIETFILNFDEDVYNKNVKIYFIERFRDEIKFDSLTKLAQQLSLDKDYVEEKTIENYNLF</sequence>
<evidence type="ECO:0000313" key="16">
    <source>
        <dbReference type="EMBL" id="SHH18574.1"/>
    </source>
</evidence>
<dbReference type="AlphaFoldDB" id="A0A1M5QWP2"/>
<keyword evidence="17" id="KW-1185">Reference proteome</keyword>
<dbReference type="STRING" id="1121316.SAMN02745207_00344"/>
<dbReference type="InterPro" id="IPR015865">
    <property type="entry name" value="Riboflavin_kinase_bac/euk"/>
</dbReference>
<dbReference type="GO" id="GO:0008531">
    <property type="term" value="F:riboflavin kinase activity"/>
    <property type="evidence" value="ECO:0007669"/>
    <property type="project" value="UniProtKB-UniRule"/>
</dbReference>
<dbReference type="PIRSF" id="PIRSF004491">
    <property type="entry name" value="FAD_Synth"/>
    <property type="match status" value="1"/>
</dbReference>
<evidence type="ECO:0000256" key="14">
    <source>
        <dbReference type="PIRNR" id="PIRNR004491"/>
    </source>
</evidence>
<comment type="pathway">
    <text evidence="2 14">Cofactor biosynthesis; FMN biosynthesis; FMN from riboflavin (ATP route): step 1/1.</text>
</comment>
<keyword evidence="5 14" id="KW-0808">Transferase</keyword>
<name>A0A1M5QWP2_9CLOT</name>
<dbReference type="GO" id="GO:0005524">
    <property type="term" value="F:ATP binding"/>
    <property type="evidence" value="ECO:0007669"/>
    <property type="project" value="UniProtKB-UniRule"/>
</dbReference>
<dbReference type="Gene3D" id="2.40.30.30">
    <property type="entry name" value="Riboflavin kinase-like"/>
    <property type="match status" value="1"/>
</dbReference>
<evidence type="ECO:0000259" key="15">
    <source>
        <dbReference type="SMART" id="SM00904"/>
    </source>
</evidence>
<dbReference type="GO" id="GO:0009231">
    <property type="term" value="P:riboflavin biosynthetic process"/>
    <property type="evidence" value="ECO:0007669"/>
    <property type="project" value="InterPro"/>
</dbReference>
<dbReference type="NCBIfam" id="TIGR00083">
    <property type="entry name" value="ribF"/>
    <property type="match status" value="1"/>
</dbReference>
<dbReference type="GO" id="GO:0003919">
    <property type="term" value="F:FMN adenylyltransferase activity"/>
    <property type="evidence" value="ECO:0007669"/>
    <property type="project" value="UniProtKB-UniRule"/>
</dbReference>
<evidence type="ECO:0000256" key="13">
    <source>
        <dbReference type="ARBA" id="ARBA00049494"/>
    </source>
</evidence>
<evidence type="ECO:0000313" key="17">
    <source>
        <dbReference type="Proteomes" id="UP000184447"/>
    </source>
</evidence>
<dbReference type="SUPFAM" id="SSF82114">
    <property type="entry name" value="Riboflavin kinase-like"/>
    <property type="match status" value="1"/>
</dbReference>
<dbReference type="SUPFAM" id="SSF52374">
    <property type="entry name" value="Nucleotidylyl transferase"/>
    <property type="match status" value="1"/>
</dbReference>
<evidence type="ECO:0000256" key="11">
    <source>
        <dbReference type="ARBA" id="ARBA00023268"/>
    </source>
</evidence>
<evidence type="ECO:0000256" key="2">
    <source>
        <dbReference type="ARBA" id="ARBA00005201"/>
    </source>
</evidence>
<evidence type="ECO:0000256" key="3">
    <source>
        <dbReference type="ARBA" id="ARBA00022630"/>
    </source>
</evidence>
<comment type="catalytic activity">
    <reaction evidence="13 14">
        <text>FMN + ATP + H(+) = FAD + diphosphate</text>
        <dbReference type="Rhea" id="RHEA:17237"/>
        <dbReference type="ChEBI" id="CHEBI:15378"/>
        <dbReference type="ChEBI" id="CHEBI:30616"/>
        <dbReference type="ChEBI" id="CHEBI:33019"/>
        <dbReference type="ChEBI" id="CHEBI:57692"/>
        <dbReference type="ChEBI" id="CHEBI:58210"/>
        <dbReference type="EC" id="2.7.7.2"/>
    </reaction>
</comment>
<dbReference type="InterPro" id="IPR023468">
    <property type="entry name" value="Riboflavin_kinase"/>
</dbReference>
<dbReference type="InterPro" id="IPR014729">
    <property type="entry name" value="Rossmann-like_a/b/a_fold"/>
</dbReference>
<dbReference type="Proteomes" id="UP000184447">
    <property type="component" value="Unassembled WGS sequence"/>
</dbReference>
<dbReference type="EMBL" id="FQXM01000002">
    <property type="protein sequence ID" value="SHH18574.1"/>
    <property type="molecule type" value="Genomic_DNA"/>
</dbReference>
<dbReference type="Pfam" id="PF01687">
    <property type="entry name" value="Flavokinase"/>
    <property type="match status" value="1"/>
</dbReference>
<evidence type="ECO:0000256" key="4">
    <source>
        <dbReference type="ARBA" id="ARBA00022643"/>
    </source>
</evidence>
<evidence type="ECO:0000256" key="5">
    <source>
        <dbReference type="ARBA" id="ARBA00022679"/>
    </source>
</evidence>
<dbReference type="GO" id="GO:0006747">
    <property type="term" value="P:FAD biosynthetic process"/>
    <property type="evidence" value="ECO:0007669"/>
    <property type="project" value="UniProtKB-UniRule"/>
</dbReference>
<evidence type="ECO:0000256" key="8">
    <source>
        <dbReference type="ARBA" id="ARBA00022777"/>
    </source>
</evidence>
<keyword evidence="8 14" id="KW-0418">Kinase</keyword>
<feature type="domain" description="Riboflavin kinase" evidence="15">
    <location>
        <begin position="181"/>
        <end position="305"/>
    </location>
</feature>
<dbReference type="OrthoDB" id="9803667at2"/>
<organism evidence="16 17">
    <name type="scientific">Clostridium grantii DSM 8605</name>
    <dbReference type="NCBI Taxonomy" id="1121316"/>
    <lineage>
        <taxon>Bacteria</taxon>
        <taxon>Bacillati</taxon>
        <taxon>Bacillota</taxon>
        <taxon>Clostridia</taxon>
        <taxon>Eubacteriales</taxon>
        <taxon>Clostridiaceae</taxon>
        <taxon>Clostridium</taxon>
    </lineage>
</organism>
<dbReference type="CDD" id="cd02064">
    <property type="entry name" value="FAD_synthetase_N"/>
    <property type="match status" value="1"/>
</dbReference>
<keyword evidence="11" id="KW-0511">Multifunctional enzyme</keyword>
<keyword evidence="3 14" id="KW-0285">Flavoprotein</keyword>
<dbReference type="EC" id="2.7.7.2" evidence="14"/>
<protein>
    <recommendedName>
        <fullName evidence="14">Riboflavin biosynthesis protein</fullName>
    </recommendedName>
    <domain>
        <recommendedName>
            <fullName evidence="14">Riboflavin kinase</fullName>
            <ecNumber evidence="14">2.7.1.26</ecNumber>
        </recommendedName>
        <alternativeName>
            <fullName evidence="14">Flavokinase</fullName>
        </alternativeName>
    </domain>
    <domain>
        <recommendedName>
            <fullName evidence="14">FMN adenylyltransferase</fullName>
            <ecNumber evidence="14">2.7.7.2</ecNumber>
        </recommendedName>
        <alternativeName>
            <fullName evidence="14">FAD pyrophosphorylase</fullName>
        </alternativeName>
        <alternativeName>
            <fullName evidence="14">FAD synthase</fullName>
        </alternativeName>
    </domain>
</protein>
<proteinExistence type="inferred from homology"/>